<dbReference type="GO" id="GO:0000049">
    <property type="term" value="F:tRNA binding"/>
    <property type="evidence" value="ECO:0007669"/>
    <property type="project" value="UniProtKB-KW"/>
</dbReference>
<organism evidence="4 5">
    <name type="scientific">Candidatus Wolfebacteria bacterium GW2011_GWC1_43_10</name>
    <dbReference type="NCBI Taxonomy" id="1619011"/>
    <lineage>
        <taxon>Bacteria</taxon>
        <taxon>Candidatus Wolfeibacteriota</taxon>
    </lineage>
</organism>
<gene>
    <name evidence="4" type="ORF">UV58_C0003G0015</name>
</gene>
<dbReference type="PANTHER" id="PTHR17224">
    <property type="entry name" value="PEPTIDYL-TRNA HYDROLASE"/>
    <property type="match status" value="1"/>
</dbReference>
<keyword evidence="1" id="KW-0820">tRNA-binding</keyword>
<evidence type="ECO:0000313" key="4">
    <source>
        <dbReference type="EMBL" id="KKS82941.1"/>
    </source>
</evidence>
<name>A0A0G1EIT4_9BACT</name>
<accession>A0A0G1EIT4</accession>
<reference evidence="4 5" key="1">
    <citation type="journal article" date="2015" name="Nature">
        <title>rRNA introns, odd ribosomes, and small enigmatic genomes across a large radiation of phyla.</title>
        <authorList>
            <person name="Brown C.T."/>
            <person name="Hug L.A."/>
            <person name="Thomas B.C."/>
            <person name="Sharon I."/>
            <person name="Castelle C.J."/>
            <person name="Singh A."/>
            <person name="Wilkins M.J."/>
            <person name="Williams K.H."/>
            <person name="Banfield J.F."/>
        </authorList>
    </citation>
    <scope>NUCLEOTIDE SEQUENCE [LARGE SCALE GENOMIC DNA]</scope>
</reference>
<protein>
    <submittedName>
        <fullName evidence="4">Peptidyl-tRNA hydrolase</fullName>
    </submittedName>
</protein>
<evidence type="ECO:0000313" key="5">
    <source>
        <dbReference type="Proteomes" id="UP000034810"/>
    </source>
</evidence>
<dbReference type="NCBIfam" id="TIGR00447">
    <property type="entry name" value="pth"/>
    <property type="match status" value="1"/>
</dbReference>
<proteinExistence type="predicted"/>
<dbReference type="GO" id="GO:0004045">
    <property type="term" value="F:peptidyl-tRNA hydrolase activity"/>
    <property type="evidence" value="ECO:0007669"/>
    <property type="project" value="InterPro"/>
</dbReference>
<keyword evidence="2 4" id="KW-0378">Hydrolase</keyword>
<evidence type="ECO:0000256" key="2">
    <source>
        <dbReference type="ARBA" id="ARBA00022801"/>
    </source>
</evidence>
<dbReference type="InterPro" id="IPR036416">
    <property type="entry name" value="Pept_tRNA_hydro_sf"/>
</dbReference>
<comment type="caution">
    <text evidence="4">The sequence shown here is derived from an EMBL/GenBank/DDBJ whole genome shotgun (WGS) entry which is preliminary data.</text>
</comment>
<dbReference type="Proteomes" id="UP000034810">
    <property type="component" value="Unassembled WGS sequence"/>
</dbReference>
<dbReference type="PANTHER" id="PTHR17224:SF1">
    <property type="entry name" value="PEPTIDYL-TRNA HYDROLASE"/>
    <property type="match status" value="1"/>
</dbReference>
<evidence type="ECO:0000256" key="1">
    <source>
        <dbReference type="ARBA" id="ARBA00022555"/>
    </source>
</evidence>
<sequence>MKTSNLKIKAVLGLGNPAPEHQNTYHNVGVNLIDFLADGSKFQKVSGKRFEYIQLPLSNISVNQLPNQRKSANNLILIKLLLFMNQSGMAAREAVSYFKLKPEEIAVAHDDSDMTLGNYKTSFDQRSAGHKGVQSVINILKTQKFWRIKIGIRPPQEKVRKKSEEFVLKKISKKDAVTLRNVFSKITAPLY</sequence>
<keyword evidence="3" id="KW-0694">RNA-binding</keyword>
<dbReference type="SUPFAM" id="SSF53178">
    <property type="entry name" value="Peptidyl-tRNA hydrolase-like"/>
    <property type="match status" value="1"/>
</dbReference>
<evidence type="ECO:0000256" key="3">
    <source>
        <dbReference type="ARBA" id="ARBA00022884"/>
    </source>
</evidence>
<dbReference type="Gene3D" id="3.40.50.1470">
    <property type="entry name" value="Peptidyl-tRNA hydrolase"/>
    <property type="match status" value="1"/>
</dbReference>
<dbReference type="AlphaFoldDB" id="A0A0G1EIT4"/>
<dbReference type="Pfam" id="PF01195">
    <property type="entry name" value="Pept_tRNA_hydro"/>
    <property type="match status" value="1"/>
</dbReference>
<dbReference type="EMBL" id="LCFA01000003">
    <property type="protein sequence ID" value="KKS82941.1"/>
    <property type="molecule type" value="Genomic_DNA"/>
</dbReference>
<dbReference type="InterPro" id="IPR001328">
    <property type="entry name" value="Pept_tRNA_hydro"/>
</dbReference>